<organism evidence="7 8">
    <name type="scientific">Talaromyces rugulosus</name>
    <name type="common">Penicillium rugulosum</name>
    <dbReference type="NCBI Taxonomy" id="121627"/>
    <lineage>
        <taxon>Eukaryota</taxon>
        <taxon>Fungi</taxon>
        <taxon>Dikarya</taxon>
        <taxon>Ascomycota</taxon>
        <taxon>Pezizomycotina</taxon>
        <taxon>Eurotiomycetes</taxon>
        <taxon>Eurotiomycetidae</taxon>
        <taxon>Eurotiales</taxon>
        <taxon>Trichocomaceae</taxon>
        <taxon>Talaromyces</taxon>
        <taxon>Talaromyces sect. Islandici</taxon>
    </lineage>
</organism>
<gene>
    <name evidence="7" type="ORF">TRUGW13939_10421</name>
</gene>
<feature type="transmembrane region" description="Helical" evidence="5">
    <location>
        <begin position="101"/>
        <end position="121"/>
    </location>
</feature>
<keyword evidence="8" id="KW-1185">Reference proteome</keyword>
<feature type="transmembrane region" description="Helical" evidence="5">
    <location>
        <begin position="428"/>
        <end position="447"/>
    </location>
</feature>
<dbReference type="PROSITE" id="PS50850">
    <property type="entry name" value="MFS"/>
    <property type="match status" value="1"/>
</dbReference>
<comment type="subcellular location">
    <subcellularLocation>
        <location evidence="1">Membrane</location>
        <topology evidence="1">Multi-pass membrane protein</topology>
    </subcellularLocation>
</comment>
<protein>
    <recommendedName>
        <fullName evidence="6">Major facilitator superfamily (MFS) profile domain-containing protein</fullName>
    </recommendedName>
</protein>
<dbReference type="RefSeq" id="XP_035349426.1">
    <property type="nucleotide sequence ID" value="XM_035493533.1"/>
</dbReference>
<feature type="transmembrane region" description="Helical" evidence="5">
    <location>
        <begin position="127"/>
        <end position="152"/>
    </location>
</feature>
<dbReference type="InterPro" id="IPR011701">
    <property type="entry name" value="MFS"/>
</dbReference>
<feature type="transmembrane region" description="Helical" evidence="5">
    <location>
        <begin position="336"/>
        <end position="358"/>
    </location>
</feature>
<accession>A0A7H8RA43</accession>
<evidence type="ECO:0000259" key="6">
    <source>
        <dbReference type="PROSITE" id="PS50850"/>
    </source>
</evidence>
<feature type="transmembrane region" description="Helical" evidence="5">
    <location>
        <begin position="34"/>
        <end position="56"/>
    </location>
</feature>
<sequence length="512" mass="55797">MCERQEQEDPGVEASESHRLEQLGRERPKCFATWYSELGFCFSVVMSQILSEYYISGFNVLLPTLIVDLQLPETSSIWPSTALSLAVTSTLLIFGRLADMFGAYTLYVTGFAWLTVTSLVLGFSQSWLMLVIFRALQGLALGAYLPSGVMLLGSIYRPGPRKNIVFSVYGACAALGFYAGIFFSGLCGQFLGWQWYFYIGAILSAITFISSLVSIPSDYAKTRKLGRRMDWLGAIFLVPGLVLCSFAIAYSAQAPHQWKTPYIPVCLVLGIILLGVAVYIEGWIADAPLLPSKLFAIKSMKPLLLSLIFLYGCLGVFLLYAALYMENIMGANPLQVVAWTTPMAAGGIIISVVGGLVLHKISGTLLMVMSCLGFMISGLLFAVIPIGGNYWAFVFPAMIGATIGIDISFNVTNIFITTNISTKEQGAAGALINSTLHLGITIMLGFADIIQTNTLHNGLSSSYKAVFWFQLGLSGFALVIMVLFVKIDRAKSDLTLDERVAQRALEDSSHNL</sequence>
<dbReference type="Pfam" id="PF07690">
    <property type="entry name" value="MFS_1"/>
    <property type="match status" value="1"/>
</dbReference>
<dbReference type="InterPro" id="IPR020846">
    <property type="entry name" value="MFS_dom"/>
</dbReference>
<feature type="transmembrane region" description="Helical" evidence="5">
    <location>
        <begin position="303"/>
        <end position="324"/>
    </location>
</feature>
<evidence type="ECO:0000256" key="2">
    <source>
        <dbReference type="ARBA" id="ARBA00022692"/>
    </source>
</evidence>
<feature type="transmembrane region" description="Helical" evidence="5">
    <location>
        <begin position="195"/>
        <end position="219"/>
    </location>
</feature>
<feature type="transmembrane region" description="Helical" evidence="5">
    <location>
        <begin position="467"/>
        <end position="485"/>
    </location>
</feature>
<name>A0A7H8RA43_TALRU</name>
<dbReference type="OrthoDB" id="5086884at2759"/>
<dbReference type="PANTHER" id="PTHR42718">
    <property type="entry name" value="MAJOR FACILITATOR SUPERFAMILY MULTIDRUG TRANSPORTER MFSC"/>
    <property type="match status" value="1"/>
</dbReference>
<dbReference type="Proteomes" id="UP000509510">
    <property type="component" value="Chromosome VI"/>
</dbReference>
<feature type="transmembrane region" description="Helical" evidence="5">
    <location>
        <begin position="365"/>
        <end position="384"/>
    </location>
</feature>
<evidence type="ECO:0000256" key="5">
    <source>
        <dbReference type="SAM" id="Phobius"/>
    </source>
</evidence>
<evidence type="ECO:0000256" key="3">
    <source>
        <dbReference type="ARBA" id="ARBA00022989"/>
    </source>
</evidence>
<dbReference type="KEGG" id="trg:TRUGW13939_10421"/>
<dbReference type="GeneID" id="55997901"/>
<dbReference type="Gene3D" id="1.20.1250.20">
    <property type="entry name" value="MFS general substrate transporter like domains"/>
    <property type="match status" value="1"/>
</dbReference>
<dbReference type="GO" id="GO:0022857">
    <property type="term" value="F:transmembrane transporter activity"/>
    <property type="evidence" value="ECO:0007669"/>
    <property type="project" value="InterPro"/>
</dbReference>
<reference evidence="8" key="1">
    <citation type="submission" date="2020-06" db="EMBL/GenBank/DDBJ databases">
        <title>A chromosome-scale genome assembly of Talaromyces rugulosus W13939.</title>
        <authorList>
            <person name="Wang B."/>
            <person name="Guo L."/>
            <person name="Ye K."/>
            <person name="Wang L."/>
        </authorList>
    </citation>
    <scope>NUCLEOTIDE SEQUENCE [LARGE SCALE GENOMIC DNA]</scope>
    <source>
        <strain evidence="8">W13939</strain>
    </source>
</reference>
<keyword evidence="3 5" id="KW-1133">Transmembrane helix</keyword>
<feature type="transmembrane region" description="Helical" evidence="5">
    <location>
        <begin position="231"/>
        <end position="250"/>
    </location>
</feature>
<keyword evidence="2 5" id="KW-0812">Transmembrane</keyword>
<dbReference type="GO" id="GO:0016020">
    <property type="term" value="C:membrane"/>
    <property type="evidence" value="ECO:0007669"/>
    <property type="project" value="UniProtKB-SubCell"/>
</dbReference>
<evidence type="ECO:0000256" key="4">
    <source>
        <dbReference type="ARBA" id="ARBA00023136"/>
    </source>
</evidence>
<dbReference type="AlphaFoldDB" id="A0A7H8RA43"/>
<keyword evidence="4 5" id="KW-0472">Membrane</keyword>
<feature type="transmembrane region" description="Helical" evidence="5">
    <location>
        <begin position="262"/>
        <end position="282"/>
    </location>
</feature>
<evidence type="ECO:0000256" key="1">
    <source>
        <dbReference type="ARBA" id="ARBA00004141"/>
    </source>
</evidence>
<feature type="transmembrane region" description="Helical" evidence="5">
    <location>
        <begin position="390"/>
        <end position="416"/>
    </location>
</feature>
<dbReference type="InterPro" id="IPR036259">
    <property type="entry name" value="MFS_trans_sf"/>
</dbReference>
<feature type="domain" description="Major facilitator superfamily (MFS) profile" evidence="6">
    <location>
        <begin position="40"/>
        <end position="489"/>
    </location>
</feature>
<evidence type="ECO:0000313" key="8">
    <source>
        <dbReference type="Proteomes" id="UP000509510"/>
    </source>
</evidence>
<proteinExistence type="predicted"/>
<dbReference type="EMBL" id="CP055903">
    <property type="protein sequence ID" value="QKX63252.1"/>
    <property type="molecule type" value="Genomic_DNA"/>
</dbReference>
<feature type="transmembrane region" description="Helical" evidence="5">
    <location>
        <begin position="164"/>
        <end position="183"/>
    </location>
</feature>
<evidence type="ECO:0000313" key="7">
    <source>
        <dbReference type="EMBL" id="QKX63252.1"/>
    </source>
</evidence>
<dbReference type="FunFam" id="1.20.1250.20:FF:000447">
    <property type="entry name" value="MFS multidrug transporter, putative"/>
    <property type="match status" value="1"/>
</dbReference>
<dbReference type="Gene3D" id="1.20.1720.10">
    <property type="entry name" value="Multidrug resistance protein D"/>
    <property type="match status" value="1"/>
</dbReference>
<dbReference type="PANTHER" id="PTHR42718:SF36">
    <property type="entry name" value="MULTIDRUG TRANSPORTER, PUTATIVE (AFU_ORTHOLOGUE AFUA_4G13820)-RELATED"/>
    <property type="match status" value="1"/>
</dbReference>
<dbReference type="SUPFAM" id="SSF103473">
    <property type="entry name" value="MFS general substrate transporter"/>
    <property type="match status" value="1"/>
</dbReference>
<feature type="transmembrane region" description="Helical" evidence="5">
    <location>
        <begin position="76"/>
        <end position="94"/>
    </location>
</feature>